<name>A0ABT5HV94_9CAUL</name>
<accession>A0ABT5HV94</accession>
<keyword evidence="2" id="KW-1185">Reference proteome</keyword>
<dbReference type="Proteomes" id="UP001214854">
    <property type="component" value="Unassembled WGS sequence"/>
</dbReference>
<sequence length="349" mass="37436">MPHARPAAAFPTAATARAEVRAPQAVPSSTLQPLTQVRTLLRLMQLNAMARRLTGPNETPTPASHHTLALRLGELILDLNDADRFPILTELSRADWAEPLLIAALCRLPVESSAALILHSPVLSTGSLRALIAEGPEDKAILAARRPDLDAPLIGALLDLNVPAVNLALLNNGHAPLSTAHLDRLIAAARDDIGLRSALVRHPALSHRQACALLGLVGPRLRDDLNGRFEGLYATDFTAPVPVDEAQTLHRLQQGDFAGFCTGLARATGLEPGLIRRALREVSGVPLALLLTVAGIDRAAFPTLLTRLQAVNDSRPRVAPAHWPWLRHIFDLTPDEARARLTAILAVPT</sequence>
<proteinExistence type="predicted"/>
<evidence type="ECO:0000313" key="1">
    <source>
        <dbReference type="EMBL" id="MDC7683889.1"/>
    </source>
</evidence>
<dbReference type="EMBL" id="JAQQKX010000008">
    <property type="protein sequence ID" value="MDC7683889.1"/>
    <property type="molecule type" value="Genomic_DNA"/>
</dbReference>
<protein>
    <submittedName>
        <fullName evidence="1">DUF2336 domain-containing protein</fullName>
    </submittedName>
</protein>
<dbReference type="InterPro" id="IPR019285">
    <property type="entry name" value="DUF2336"/>
</dbReference>
<comment type="caution">
    <text evidence="1">The sequence shown here is derived from an EMBL/GenBank/DDBJ whole genome shotgun (WGS) entry which is preliminary data.</text>
</comment>
<gene>
    <name evidence="1" type="ORF">PQU92_11425</name>
</gene>
<dbReference type="RefSeq" id="WP_272748346.1">
    <property type="nucleotide sequence ID" value="NZ_JAQQKX010000008.1"/>
</dbReference>
<reference evidence="1 2" key="1">
    <citation type="submission" date="2023-01" db="EMBL/GenBank/DDBJ databases">
        <title>Novel species of the genus Asticcacaulis isolated from rivers.</title>
        <authorList>
            <person name="Lu H."/>
        </authorList>
    </citation>
    <scope>NUCLEOTIDE SEQUENCE [LARGE SCALE GENOMIC DNA]</scope>
    <source>
        <strain evidence="1 2">BYS171W</strain>
    </source>
</reference>
<evidence type="ECO:0000313" key="2">
    <source>
        <dbReference type="Proteomes" id="UP001214854"/>
    </source>
</evidence>
<organism evidence="1 2">
    <name type="scientific">Asticcacaulis aquaticus</name>
    <dbReference type="NCBI Taxonomy" id="2984212"/>
    <lineage>
        <taxon>Bacteria</taxon>
        <taxon>Pseudomonadati</taxon>
        <taxon>Pseudomonadota</taxon>
        <taxon>Alphaproteobacteria</taxon>
        <taxon>Caulobacterales</taxon>
        <taxon>Caulobacteraceae</taxon>
        <taxon>Asticcacaulis</taxon>
    </lineage>
</organism>
<dbReference type="Pfam" id="PF10098">
    <property type="entry name" value="DUF2336"/>
    <property type="match status" value="2"/>
</dbReference>